<organism evidence="5">
    <name type="scientific">Leptosphaeria maculans (strain JN3 / isolate v23.1.3 / race Av1-4-5-6-7-8)</name>
    <name type="common">Blackleg fungus</name>
    <name type="synonym">Phoma lingam</name>
    <dbReference type="NCBI Taxonomy" id="985895"/>
    <lineage>
        <taxon>Eukaryota</taxon>
        <taxon>Fungi</taxon>
        <taxon>Dikarya</taxon>
        <taxon>Ascomycota</taxon>
        <taxon>Pezizomycotina</taxon>
        <taxon>Dothideomycetes</taxon>
        <taxon>Pleosporomycetidae</taxon>
        <taxon>Pleosporales</taxon>
        <taxon>Pleosporineae</taxon>
        <taxon>Leptosphaeriaceae</taxon>
        <taxon>Plenodomus</taxon>
        <taxon>Plenodomus lingam/Leptosphaeria maculans species complex</taxon>
    </lineage>
</organism>
<dbReference type="OrthoDB" id="3354387at2759"/>
<comment type="similarity">
    <text evidence="1">Belongs to the tryptophan dimethylallyltransferase family.</text>
</comment>
<dbReference type="RefSeq" id="XP_003842411.1">
    <property type="nucleotide sequence ID" value="XM_003842363.1"/>
</dbReference>
<dbReference type="Proteomes" id="UP000002668">
    <property type="component" value="Genome"/>
</dbReference>
<dbReference type="InterPro" id="IPR012148">
    <property type="entry name" value="ABBA_DMATS-like"/>
</dbReference>
<dbReference type="PANTHER" id="PTHR40627:SF4">
    <property type="entry name" value="PRENYLTRANSFERASE ASQH1-RELATED"/>
    <property type="match status" value="1"/>
</dbReference>
<keyword evidence="2" id="KW-0808">Transferase</keyword>
<dbReference type="InParanoid" id="E5A5N4"/>
<dbReference type="Pfam" id="PF11991">
    <property type="entry name" value="Trp_DMAT"/>
    <property type="match status" value="1"/>
</dbReference>
<protein>
    <submittedName>
        <fullName evidence="4">Similar to dimethylallyl tryptophan synthase</fullName>
    </submittedName>
</protein>
<feature type="binding site" evidence="3">
    <location>
        <position position="282"/>
    </location>
    <ligand>
        <name>dimethylallyl diphosphate</name>
        <dbReference type="ChEBI" id="CHEBI:57623"/>
    </ligand>
</feature>
<sequence length="448" mass="50986">MQTARLFQGNLNLAAANIRDYEKKEQRNLGVWLSLNQWLRLYDEDTRFWWTTTAPMLGRMMELIGYDQDAQQKHLLFYYIYVLPSLGRRPSPEGYPTGWNSFMTDDYSPLELSWDWGVAEGESSVRFSIEPIGKYAGTQADPLNQKMVYQLVDGLRPAFHHTLDLTLFDVFSEALTTSREKFGTRKLSLEGRSQYFVAFDLDVGHPRLKAYFMPGLKSIESNTPVSELVVKAMDACELHFGSLFMQAFRRLNSDLEAFSATSYHRPEIEIVGIDCVSPVKSRAKIYIRHRGTSFDSVCRMLSMGAKAPLDAASVASLRELWALVLGLPKDFPSDQELPSVPHRTSGVLYYFEIKPTSDAIVPKVYIPVRHYASNDLSIAQGLATYFERRGQTVAAENYVDALSDIFSHRSLDSGLGLHTYISCTFKKTGLSVTSYFNPEIYHPNRYRQ</sequence>
<dbReference type="VEuPathDB" id="FungiDB:LEMA_P081710.1"/>
<evidence type="ECO:0000256" key="3">
    <source>
        <dbReference type="PIRSR" id="PIRSR000509-1"/>
    </source>
</evidence>
<dbReference type="GeneID" id="13282402"/>
<dbReference type="SMR" id="E5A5N4"/>
<accession>E5A5N4</accession>
<gene>
    <name evidence="4" type="ORF">LEMA_P081710.1</name>
</gene>
<feature type="binding site" evidence="3">
    <location>
        <position position="365"/>
    </location>
    <ligand>
        <name>dimethylallyl diphosphate</name>
        <dbReference type="ChEBI" id="CHEBI:57623"/>
    </ligand>
</feature>
<dbReference type="PANTHER" id="PTHR40627">
    <property type="entry name" value="INDOLE PRENYLTRANSFERASE TDIB-RELATED"/>
    <property type="match status" value="1"/>
</dbReference>
<dbReference type="EMBL" id="FP929134">
    <property type="protein sequence ID" value="CBX98932.1"/>
    <property type="molecule type" value="Genomic_DNA"/>
</dbReference>
<evidence type="ECO:0000313" key="4">
    <source>
        <dbReference type="EMBL" id="CBX98932.1"/>
    </source>
</evidence>
<feature type="binding site" evidence="3">
    <location>
        <position position="286"/>
    </location>
    <ligand>
        <name>dimethylallyl diphosphate</name>
        <dbReference type="ChEBI" id="CHEBI:57623"/>
    </ligand>
</feature>
<dbReference type="CDD" id="cd13929">
    <property type="entry name" value="PT-DMATS_CymD"/>
    <property type="match status" value="1"/>
</dbReference>
<name>E5A5N4_LEPMJ</name>
<dbReference type="HOGENOM" id="CLU_037431_2_2_1"/>
<dbReference type="eggNOG" id="ENOG502S2XP">
    <property type="taxonomic scope" value="Eukaryota"/>
</dbReference>
<feature type="binding site" evidence="3">
    <location>
        <position position="284"/>
    </location>
    <ligand>
        <name>dimethylallyl diphosphate</name>
        <dbReference type="ChEBI" id="CHEBI:57623"/>
    </ligand>
</feature>
<evidence type="ECO:0000313" key="5">
    <source>
        <dbReference type="Proteomes" id="UP000002668"/>
    </source>
</evidence>
<dbReference type="GO" id="GO:0016765">
    <property type="term" value="F:transferase activity, transferring alkyl or aryl (other than methyl) groups"/>
    <property type="evidence" value="ECO:0007669"/>
    <property type="project" value="InterPro"/>
</dbReference>
<keyword evidence="5" id="KW-1185">Reference proteome</keyword>
<feature type="binding site" evidence="3">
    <location>
        <position position="126"/>
    </location>
    <ligand>
        <name>dimethylallyl diphosphate</name>
        <dbReference type="ChEBI" id="CHEBI:57623"/>
    </ligand>
</feature>
<reference evidence="5" key="1">
    <citation type="journal article" date="2011" name="Nat. Commun.">
        <title>Effector diversification within compartments of the Leptosphaeria maculans genome affected by Repeat-Induced Point mutations.</title>
        <authorList>
            <person name="Rouxel T."/>
            <person name="Grandaubert J."/>
            <person name="Hane J.K."/>
            <person name="Hoede C."/>
            <person name="van de Wouw A.P."/>
            <person name="Couloux A."/>
            <person name="Dominguez V."/>
            <person name="Anthouard V."/>
            <person name="Bally P."/>
            <person name="Bourras S."/>
            <person name="Cozijnsen A.J."/>
            <person name="Ciuffetti L.M."/>
            <person name="Degrave A."/>
            <person name="Dilmaghani A."/>
            <person name="Duret L."/>
            <person name="Fudal I."/>
            <person name="Goodwin S.B."/>
            <person name="Gout L."/>
            <person name="Glaser N."/>
            <person name="Linglin J."/>
            <person name="Kema G.H.J."/>
            <person name="Lapalu N."/>
            <person name="Lawrence C.B."/>
            <person name="May K."/>
            <person name="Meyer M."/>
            <person name="Ollivier B."/>
            <person name="Poulain J."/>
            <person name="Schoch C.L."/>
            <person name="Simon A."/>
            <person name="Spatafora J.W."/>
            <person name="Stachowiak A."/>
            <person name="Turgeon B.G."/>
            <person name="Tyler B.M."/>
            <person name="Vincent D."/>
            <person name="Weissenbach J."/>
            <person name="Amselem J."/>
            <person name="Quesneville H."/>
            <person name="Oliver R.P."/>
            <person name="Wincker P."/>
            <person name="Balesdent M.-H."/>
            <person name="Howlett B.J."/>
        </authorList>
    </citation>
    <scope>NUCLEOTIDE SEQUENCE [LARGE SCALE GENOMIC DNA]</scope>
    <source>
        <strain evidence="5">JN3 / isolate v23.1.3 / race Av1-4-5-6-7-8</strain>
    </source>
</reference>
<dbReference type="AlphaFoldDB" id="E5A5N4"/>
<dbReference type="SFLD" id="SFLDG01162">
    <property type="entry name" value="I"/>
    <property type="match status" value="1"/>
</dbReference>
<evidence type="ECO:0000256" key="1">
    <source>
        <dbReference type="ARBA" id="ARBA00010209"/>
    </source>
</evidence>
<feature type="binding site" evidence="3">
    <location>
        <position position="209"/>
    </location>
    <ligand>
        <name>dimethylallyl diphosphate</name>
        <dbReference type="ChEBI" id="CHEBI:57623"/>
    </ligand>
</feature>
<evidence type="ECO:0000256" key="2">
    <source>
        <dbReference type="ARBA" id="ARBA00022679"/>
    </source>
</evidence>
<dbReference type="InterPro" id="IPR017795">
    <property type="entry name" value="ABBA_NscD-like"/>
</dbReference>
<proteinExistence type="inferred from homology"/>
<feature type="binding site" evidence="3">
    <location>
        <position position="211"/>
    </location>
    <ligand>
        <name>dimethylallyl diphosphate</name>
        <dbReference type="ChEBI" id="CHEBI:57623"/>
    </ligand>
</feature>
<dbReference type="GO" id="GO:0009820">
    <property type="term" value="P:alkaloid metabolic process"/>
    <property type="evidence" value="ECO:0007669"/>
    <property type="project" value="InterPro"/>
</dbReference>
<dbReference type="SFLD" id="SFLDS00036">
    <property type="entry name" value="Aromatic_Prenyltransferase"/>
    <property type="match status" value="1"/>
</dbReference>
<dbReference type="OMA" id="IRYSFEP"/>
<dbReference type="InterPro" id="IPR033964">
    <property type="entry name" value="ABBA"/>
</dbReference>
<dbReference type="PIRSF" id="PIRSF000509">
    <property type="entry name" value="Trp_DMAT"/>
    <property type="match status" value="1"/>
</dbReference>
<feature type="binding site" evidence="3">
    <location>
        <position position="111"/>
    </location>
    <ligand>
        <name>L-tryptophan</name>
        <dbReference type="ChEBI" id="CHEBI:57912"/>
    </ligand>
</feature>
<dbReference type="NCBIfam" id="TIGR03429">
    <property type="entry name" value="arom_pren_DMATS"/>
    <property type="match status" value="1"/>
</dbReference>